<keyword evidence="5" id="KW-0408">Iron</keyword>
<dbReference type="GO" id="GO:0046872">
    <property type="term" value="F:metal ion binding"/>
    <property type="evidence" value="ECO:0007669"/>
    <property type="project" value="UniProtKB-KW"/>
</dbReference>
<evidence type="ECO:0000313" key="8">
    <source>
        <dbReference type="EMBL" id="ALJ28168.1"/>
    </source>
</evidence>
<dbReference type="NCBIfam" id="TIGR02495">
    <property type="entry name" value="NrdG2"/>
    <property type="match status" value="1"/>
</dbReference>
<dbReference type="SFLD" id="SFLDG01094">
    <property type="entry name" value="Uncharacterised_Radical_SAM_Su"/>
    <property type="match status" value="1"/>
</dbReference>
<comment type="cofactor">
    <cofactor evidence="1">
        <name>[4Fe-4S] cluster</name>
        <dbReference type="ChEBI" id="CHEBI:49883"/>
    </cofactor>
</comment>
<dbReference type="OrthoDB" id="9782387at2"/>
<dbReference type="InterPro" id="IPR012840">
    <property type="entry name" value="NrdG2"/>
</dbReference>
<keyword evidence="6" id="KW-0411">Iron-sulfur</keyword>
<keyword evidence="9" id="KW-1185">Reference proteome</keyword>
<evidence type="ECO:0000256" key="3">
    <source>
        <dbReference type="ARBA" id="ARBA00022691"/>
    </source>
</evidence>
<evidence type="ECO:0000256" key="6">
    <source>
        <dbReference type="ARBA" id="ARBA00023014"/>
    </source>
</evidence>
<keyword evidence="4" id="KW-0479">Metal-binding</keyword>
<protein>
    <submittedName>
        <fullName evidence="8">Radical SAM protein</fullName>
    </submittedName>
</protein>
<evidence type="ECO:0000313" key="9">
    <source>
        <dbReference type="Proteomes" id="UP000061010"/>
    </source>
</evidence>
<organism evidence="8 9">
    <name type="scientific">Stenotrophomonas acidaminiphila</name>
    <dbReference type="NCBI Taxonomy" id="128780"/>
    <lineage>
        <taxon>Bacteria</taxon>
        <taxon>Pseudomonadati</taxon>
        <taxon>Pseudomonadota</taxon>
        <taxon>Gammaproteobacteria</taxon>
        <taxon>Lysobacterales</taxon>
        <taxon>Lysobacteraceae</taxon>
        <taxon>Stenotrophomonas</taxon>
    </lineage>
</organism>
<accession>A0A0S1AZF2</accession>
<dbReference type="GO" id="GO:0051539">
    <property type="term" value="F:4 iron, 4 sulfur cluster binding"/>
    <property type="evidence" value="ECO:0007669"/>
    <property type="project" value="UniProtKB-KW"/>
</dbReference>
<dbReference type="KEGG" id="sacz:AOT14_17890"/>
<evidence type="ECO:0000256" key="2">
    <source>
        <dbReference type="ARBA" id="ARBA00022485"/>
    </source>
</evidence>
<dbReference type="GO" id="GO:0003824">
    <property type="term" value="F:catalytic activity"/>
    <property type="evidence" value="ECO:0007669"/>
    <property type="project" value="InterPro"/>
</dbReference>
<dbReference type="InterPro" id="IPR034457">
    <property type="entry name" value="Organic_radical-activating"/>
</dbReference>
<dbReference type="SUPFAM" id="SSF102114">
    <property type="entry name" value="Radical SAM enzymes"/>
    <property type="match status" value="1"/>
</dbReference>
<dbReference type="Gene3D" id="3.20.20.70">
    <property type="entry name" value="Aldolase class I"/>
    <property type="match status" value="1"/>
</dbReference>
<dbReference type="InterPro" id="IPR013785">
    <property type="entry name" value="Aldolase_TIM"/>
</dbReference>
<dbReference type="Pfam" id="PF04055">
    <property type="entry name" value="Radical_SAM"/>
    <property type="match status" value="1"/>
</dbReference>
<proteinExistence type="predicted"/>
<evidence type="ECO:0000256" key="1">
    <source>
        <dbReference type="ARBA" id="ARBA00001966"/>
    </source>
</evidence>
<reference evidence="8 9" key="1">
    <citation type="journal article" date="2015" name="Genome Announc.">
        <title>Complete Genome Sequencing of Stenotrophomonas acidaminiphila ZAC14D2_NAIMI4_2, a Multidrug-Resistant Strain Isolated from Sediments of a Polluted River in Mexico, Uncovers New Antibiotic Resistance Genes and a Novel Class-II Lasso Peptide Biosynthesis Gene Cluster.</title>
        <authorList>
            <person name="Vinuesa P."/>
            <person name="Ochoa-Sanchez L.E."/>
        </authorList>
    </citation>
    <scope>NUCLEOTIDE SEQUENCE [LARGE SCALE GENOMIC DNA]</scope>
    <source>
        <strain evidence="8 9">ZAC14D2_NAIMI4_2</strain>
    </source>
</reference>
<evidence type="ECO:0000259" key="7">
    <source>
        <dbReference type="PROSITE" id="PS51918"/>
    </source>
</evidence>
<dbReference type="SFLD" id="SFLDS00029">
    <property type="entry name" value="Radical_SAM"/>
    <property type="match status" value="1"/>
</dbReference>
<name>A0A0S1AZF2_9GAMM</name>
<evidence type="ECO:0000256" key="4">
    <source>
        <dbReference type="ARBA" id="ARBA00022723"/>
    </source>
</evidence>
<sequence length="221" mass="24196">MIRVAGMTPLTTIDFPGRLAAVLFLQGCPWRCSYCHNPELLPARGAGGLDWDAVQDFLGRRRGLLDGVVFSGGEPTSQARLPDAIARVKAMGFQVGLHTGGMYPARLQRLLPLLDWVGLDIKGPAAHHDAITGRRGSAAPVELSLGYLLESGVALECRTTWHSDLFPTQALYQLAEQLAARGVRHWVLQECHEPGRRRHGDDTADLARLGSHFQHFTFRGG</sequence>
<keyword evidence="3" id="KW-0949">S-adenosyl-L-methionine</keyword>
<dbReference type="EMBL" id="CP012900">
    <property type="protein sequence ID" value="ALJ28168.1"/>
    <property type="molecule type" value="Genomic_DNA"/>
</dbReference>
<dbReference type="CDD" id="cd01335">
    <property type="entry name" value="Radical_SAM"/>
    <property type="match status" value="1"/>
</dbReference>
<dbReference type="AlphaFoldDB" id="A0A0S1AZF2"/>
<dbReference type="InterPro" id="IPR058240">
    <property type="entry name" value="rSAM_sf"/>
</dbReference>
<evidence type="ECO:0000256" key="5">
    <source>
        <dbReference type="ARBA" id="ARBA00023004"/>
    </source>
</evidence>
<keyword evidence="2" id="KW-0004">4Fe-4S</keyword>
<dbReference type="PANTHER" id="PTHR30352:SF13">
    <property type="entry name" value="GLYCYL-RADICAL ENZYME ACTIVATING ENZYME YJJW-RELATED"/>
    <property type="match status" value="1"/>
</dbReference>
<feature type="domain" description="Radical SAM core" evidence="7">
    <location>
        <begin position="14"/>
        <end position="221"/>
    </location>
</feature>
<dbReference type="Proteomes" id="UP000061010">
    <property type="component" value="Chromosome"/>
</dbReference>
<dbReference type="PROSITE" id="PS51918">
    <property type="entry name" value="RADICAL_SAM"/>
    <property type="match status" value="1"/>
</dbReference>
<dbReference type="InterPro" id="IPR007197">
    <property type="entry name" value="rSAM"/>
</dbReference>
<dbReference type="RefSeq" id="WP_054665449.1">
    <property type="nucleotide sequence ID" value="NZ_JAMHDZ010000001.1"/>
</dbReference>
<dbReference type="PATRIC" id="fig|128780.6.peg.1789"/>
<gene>
    <name evidence="8" type="ORF">AOT14_17890</name>
</gene>
<dbReference type="PANTHER" id="PTHR30352">
    <property type="entry name" value="PYRUVATE FORMATE-LYASE-ACTIVATING ENZYME"/>
    <property type="match status" value="1"/>
</dbReference>